<keyword evidence="2" id="KW-0732">Signal</keyword>
<dbReference type="PROSITE" id="PS51257">
    <property type="entry name" value="PROKAR_LIPOPROTEIN"/>
    <property type="match status" value="1"/>
</dbReference>
<comment type="caution">
    <text evidence="5">The sequence shown here is derived from an EMBL/GenBank/DDBJ whole genome shotgun (WGS) entry which is preliminary data.</text>
</comment>
<dbReference type="Proteomes" id="UP000307087">
    <property type="component" value="Unassembled WGS sequence"/>
</dbReference>
<organism evidence="5 6">
    <name type="scientific">Nocardioides caeni</name>
    <dbReference type="NCBI Taxonomy" id="574700"/>
    <lineage>
        <taxon>Bacteria</taxon>
        <taxon>Bacillati</taxon>
        <taxon>Actinomycetota</taxon>
        <taxon>Actinomycetes</taxon>
        <taxon>Propionibacteriales</taxon>
        <taxon>Nocardioidaceae</taxon>
        <taxon>Nocardioides</taxon>
    </lineage>
</organism>
<evidence type="ECO:0000313" key="6">
    <source>
        <dbReference type="Proteomes" id="UP000307087"/>
    </source>
</evidence>
<feature type="compositionally biased region" description="Low complexity" evidence="1">
    <location>
        <begin position="379"/>
        <end position="397"/>
    </location>
</feature>
<feature type="signal peptide" evidence="2">
    <location>
        <begin position="1"/>
        <end position="27"/>
    </location>
</feature>
<reference evidence="5 6" key="1">
    <citation type="journal article" date="2009" name="Int. J. Syst. Evol. Microbiol.">
        <title>Nocardioides caeni sp. nov., isolated from wastewater.</title>
        <authorList>
            <person name="Yoon J.H."/>
            <person name="Kang S.J."/>
            <person name="Park S."/>
            <person name="Kim W."/>
            <person name="Oh T.K."/>
        </authorList>
    </citation>
    <scope>NUCLEOTIDE SEQUENCE [LARGE SCALE GENOMIC DNA]</scope>
    <source>
        <strain evidence="5 6">DSM 23134</strain>
    </source>
</reference>
<proteinExistence type="predicted"/>
<feature type="chain" id="PRO_5039222898" evidence="2">
    <location>
        <begin position="28"/>
        <end position="418"/>
    </location>
</feature>
<evidence type="ECO:0000259" key="3">
    <source>
        <dbReference type="Pfam" id="PF02470"/>
    </source>
</evidence>
<accession>A0A4S8N081</accession>
<dbReference type="EMBL" id="STGW01000016">
    <property type="protein sequence ID" value="THV09133.1"/>
    <property type="molecule type" value="Genomic_DNA"/>
</dbReference>
<feature type="domain" description="Mammalian cell entry C-terminal" evidence="4">
    <location>
        <begin position="157"/>
        <end position="324"/>
    </location>
</feature>
<evidence type="ECO:0000256" key="2">
    <source>
        <dbReference type="SAM" id="SignalP"/>
    </source>
</evidence>
<sequence>MAALRAGRLRRALAAAVAGGLAATASGCGLLEDGAYDLPLPGGADLGDDPRTVEMHFQSVEGLVPKSTVKVDNVAVGRIEDIEIDESTWTAVVTASVNDDVDLPTDVGARVRRSSLLGEWYVELVRPGDASSASASGRAGTTDVAAAAADTAEGSITIPLERTGGSARVDEVLGALSLLLNNGGLPQLNTIMTELNQAMEGNEPQLRALLSDLTEFTGQLDTHRDDVVKALDGLARLSRTLRSNNRQIARTLDAIPEGLEVLADQRPQLVGLLRSLDELSDVTVRVVNQSQEDMVADLHLLKPILRNLAQAGKDIPQALQIAATFPFTPAAMDATPGDYVNLDVKVDLDLGAVLGTLLASRQPLELGGQVVPNPLAILDPDPTTDAAPTAGEPAAGDSGTPAPTVVSDLLGLLLGGRS</sequence>
<dbReference type="InterPro" id="IPR003399">
    <property type="entry name" value="Mce/MlaD"/>
</dbReference>
<feature type="domain" description="Mce/MlaD" evidence="3">
    <location>
        <begin position="50"/>
        <end position="125"/>
    </location>
</feature>
<feature type="region of interest" description="Disordered" evidence="1">
    <location>
        <begin position="377"/>
        <end position="403"/>
    </location>
</feature>
<evidence type="ECO:0000259" key="4">
    <source>
        <dbReference type="Pfam" id="PF11887"/>
    </source>
</evidence>
<dbReference type="OrthoDB" id="9774928at2"/>
<dbReference type="InterPro" id="IPR024516">
    <property type="entry name" value="Mce_C"/>
</dbReference>
<protein>
    <submittedName>
        <fullName evidence="5">MCE family protein</fullName>
    </submittedName>
</protein>
<dbReference type="RefSeq" id="WP_136564100.1">
    <property type="nucleotide sequence ID" value="NZ_BAABLS010000006.1"/>
</dbReference>
<dbReference type="GO" id="GO:0005576">
    <property type="term" value="C:extracellular region"/>
    <property type="evidence" value="ECO:0007669"/>
    <property type="project" value="TreeGrafter"/>
</dbReference>
<name>A0A4S8N081_9ACTN</name>
<dbReference type="PANTHER" id="PTHR33371">
    <property type="entry name" value="INTERMEMBRANE PHOSPHOLIPID TRANSPORT SYSTEM BINDING PROTEIN MLAD-RELATED"/>
    <property type="match status" value="1"/>
</dbReference>
<evidence type="ECO:0000256" key="1">
    <source>
        <dbReference type="SAM" id="MobiDB-lite"/>
    </source>
</evidence>
<dbReference type="Pfam" id="PF11887">
    <property type="entry name" value="Mce4_CUP1"/>
    <property type="match status" value="1"/>
</dbReference>
<dbReference type="PANTHER" id="PTHR33371:SF15">
    <property type="entry name" value="LIPOPROTEIN LPRN"/>
    <property type="match status" value="1"/>
</dbReference>
<gene>
    <name evidence="5" type="ORF">E9934_17005</name>
</gene>
<dbReference type="AlphaFoldDB" id="A0A4S8N081"/>
<dbReference type="Pfam" id="PF02470">
    <property type="entry name" value="MlaD"/>
    <property type="match status" value="1"/>
</dbReference>
<evidence type="ECO:0000313" key="5">
    <source>
        <dbReference type="EMBL" id="THV09133.1"/>
    </source>
</evidence>
<dbReference type="InterPro" id="IPR052336">
    <property type="entry name" value="MlaD_Phospholipid_Transporter"/>
</dbReference>
<keyword evidence="6" id="KW-1185">Reference proteome</keyword>